<protein>
    <submittedName>
        <fullName evidence="2">Uncharacterized protein</fullName>
    </submittedName>
</protein>
<evidence type="ECO:0000313" key="2">
    <source>
        <dbReference type="EMBL" id="KAK4364371.1"/>
    </source>
</evidence>
<name>A0AAE1S8H1_9SOLA</name>
<reference evidence="2" key="1">
    <citation type="submission" date="2023-12" db="EMBL/GenBank/DDBJ databases">
        <title>Genome assembly of Anisodus tanguticus.</title>
        <authorList>
            <person name="Wang Y.-J."/>
        </authorList>
    </citation>
    <scope>NUCLEOTIDE SEQUENCE</scope>
    <source>
        <strain evidence="2">KB-2021</strain>
        <tissue evidence="2">Leaf</tissue>
    </source>
</reference>
<feature type="region of interest" description="Disordered" evidence="1">
    <location>
        <begin position="14"/>
        <end position="35"/>
    </location>
</feature>
<accession>A0AAE1S8H1</accession>
<comment type="caution">
    <text evidence="2">The sequence shown here is derived from an EMBL/GenBank/DDBJ whole genome shotgun (WGS) entry which is preliminary data.</text>
</comment>
<dbReference type="EMBL" id="JAVYJV010000008">
    <property type="protein sequence ID" value="KAK4364371.1"/>
    <property type="molecule type" value="Genomic_DNA"/>
</dbReference>
<evidence type="ECO:0000256" key="1">
    <source>
        <dbReference type="SAM" id="MobiDB-lite"/>
    </source>
</evidence>
<dbReference type="Proteomes" id="UP001291623">
    <property type="component" value="Unassembled WGS sequence"/>
</dbReference>
<gene>
    <name evidence="2" type="ORF">RND71_015729</name>
</gene>
<keyword evidence="3" id="KW-1185">Reference proteome</keyword>
<proteinExistence type="predicted"/>
<evidence type="ECO:0000313" key="3">
    <source>
        <dbReference type="Proteomes" id="UP001291623"/>
    </source>
</evidence>
<organism evidence="2 3">
    <name type="scientific">Anisodus tanguticus</name>
    <dbReference type="NCBI Taxonomy" id="243964"/>
    <lineage>
        <taxon>Eukaryota</taxon>
        <taxon>Viridiplantae</taxon>
        <taxon>Streptophyta</taxon>
        <taxon>Embryophyta</taxon>
        <taxon>Tracheophyta</taxon>
        <taxon>Spermatophyta</taxon>
        <taxon>Magnoliopsida</taxon>
        <taxon>eudicotyledons</taxon>
        <taxon>Gunneridae</taxon>
        <taxon>Pentapetalae</taxon>
        <taxon>asterids</taxon>
        <taxon>lamiids</taxon>
        <taxon>Solanales</taxon>
        <taxon>Solanaceae</taxon>
        <taxon>Solanoideae</taxon>
        <taxon>Hyoscyameae</taxon>
        <taxon>Anisodus</taxon>
    </lineage>
</organism>
<dbReference type="AlphaFoldDB" id="A0AAE1S8H1"/>
<sequence>MVFPEMARALISLSSSHQTPPYPNTPRREISTQIRSPTSDPIRVLGFRVLL</sequence>